<dbReference type="Pfam" id="PF06808">
    <property type="entry name" value="DctM"/>
    <property type="match status" value="1"/>
</dbReference>
<dbReference type="RefSeq" id="WP_089973093.1">
    <property type="nucleotide sequence ID" value="NZ_FOCQ01000022.1"/>
</dbReference>
<comment type="subcellular location">
    <subcellularLocation>
        <location evidence="1">Cell inner membrane</location>
        <topology evidence="1">Multi-pass membrane protein</topology>
    </subcellularLocation>
</comment>
<feature type="transmembrane region" description="Helical" evidence="7">
    <location>
        <begin position="170"/>
        <end position="193"/>
    </location>
</feature>
<evidence type="ECO:0000256" key="3">
    <source>
        <dbReference type="ARBA" id="ARBA00022519"/>
    </source>
</evidence>
<dbReference type="Proteomes" id="UP000199695">
    <property type="component" value="Unassembled WGS sequence"/>
</dbReference>
<feature type="transmembrane region" description="Helical" evidence="7">
    <location>
        <begin position="214"/>
        <end position="234"/>
    </location>
</feature>
<dbReference type="STRING" id="1173111.SAMN05444955_12226"/>
<feature type="transmembrane region" description="Helical" evidence="7">
    <location>
        <begin position="277"/>
        <end position="297"/>
    </location>
</feature>
<evidence type="ECO:0000259" key="8">
    <source>
        <dbReference type="Pfam" id="PF06808"/>
    </source>
</evidence>
<dbReference type="GO" id="GO:0022857">
    <property type="term" value="F:transmembrane transporter activity"/>
    <property type="evidence" value="ECO:0007669"/>
    <property type="project" value="TreeGrafter"/>
</dbReference>
<gene>
    <name evidence="9" type="ORF">SAMN05444955_12226</name>
</gene>
<dbReference type="InterPro" id="IPR004681">
    <property type="entry name" value="TRAP_DctM"/>
</dbReference>
<evidence type="ECO:0000313" key="10">
    <source>
        <dbReference type="Proteomes" id="UP000199695"/>
    </source>
</evidence>
<dbReference type="InterPro" id="IPR010656">
    <property type="entry name" value="DctM"/>
</dbReference>
<feature type="transmembrane region" description="Helical" evidence="7">
    <location>
        <begin position="317"/>
        <end position="343"/>
    </location>
</feature>
<dbReference type="GO" id="GO:0005886">
    <property type="term" value="C:plasma membrane"/>
    <property type="evidence" value="ECO:0007669"/>
    <property type="project" value="UniProtKB-SubCell"/>
</dbReference>
<evidence type="ECO:0000256" key="4">
    <source>
        <dbReference type="ARBA" id="ARBA00022692"/>
    </source>
</evidence>
<protein>
    <submittedName>
        <fullName evidence="9">TRAP transporter, DctM subunit</fullName>
    </submittedName>
</protein>
<feature type="transmembrane region" description="Helical" evidence="7">
    <location>
        <begin position="240"/>
        <end position="256"/>
    </location>
</feature>
<evidence type="ECO:0000256" key="6">
    <source>
        <dbReference type="ARBA" id="ARBA00023136"/>
    </source>
</evidence>
<name>A0A1H8J948_9BACL</name>
<feature type="transmembrane region" description="Helical" evidence="7">
    <location>
        <begin position="355"/>
        <end position="375"/>
    </location>
</feature>
<feature type="transmembrane region" description="Helical" evidence="7">
    <location>
        <begin position="94"/>
        <end position="127"/>
    </location>
</feature>
<dbReference type="PIRSF" id="PIRSF006066">
    <property type="entry name" value="HI0050"/>
    <property type="match status" value="1"/>
</dbReference>
<feature type="domain" description="TRAP C4-dicarboxylate transport system permease DctM subunit" evidence="8">
    <location>
        <begin position="7"/>
        <end position="416"/>
    </location>
</feature>
<dbReference type="EMBL" id="FOCQ01000022">
    <property type="protein sequence ID" value="SEN76628.1"/>
    <property type="molecule type" value="Genomic_DNA"/>
</dbReference>
<organism evidence="9 10">
    <name type="scientific">Lihuaxuella thermophila</name>
    <dbReference type="NCBI Taxonomy" id="1173111"/>
    <lineage>
        <taxon>Bacteria</taxon>
        <taxon>Bacillati</taxon>
        <taxon>Bacillota</taxon>
        <taxon>Bacilli</taxon>
        <taxon>Bacillales</taxon>
        <taxon>Thermoactinomycetaceae</taxon>
        <taxon>Lihuaxuella</taxon>
    </lineage>
</organism>
<evidence type="ECO:0000256" key="5">
    <source>
        <dbReference type="ARBA" id="ARBA00022989"/>
    </source>
</evidence>
<keyword evidence="2" id="KW-1003">Cell membrane</keyword>
<keyword evidence="10" id="KW-1185">Reference proteome</keyword>
<keyword evidence="6 7" id="KW-0472">Membrane</keyword>
<dbReference type="NCBIfam" id="TIGR00786">
    <property type="entry name" value="dctM"/>
    <property type="match status" value="1"/>
</dbReference>
<keyword evidence="5 7" id="KW-1133">Transmembrane helix</keyword>
<feature type="transmembrane region" description="Helical" evidence="7">
    <location>
        <begin position="395"/>
        <end position="417"/>
    </location>
</feature>
<evidence type="ECO:0000256" key="1">
    <source>
        <dbReference type="ARBA" id="ARBA00004429"/>
    </source>
</evidence>
<dbReference type="AlphaFoldDB" id="A0A1H8J948"/>
<feature type="transmembrane region" description="Helical" evidence="7">
    <location>
        <begin position="139"/>
        <end position="158"/>
    </location>
</feature>
<keyword evidence="4 7" id="KW-0812">Transmembrane</keyword>
<proteinExistence type="predicted"/>
<dbReference type="OrthoDB" id="9785600at2"/>
<feature type="transmembrane region" description="Helical" evidence="7">
    <location>
        <begin position="6"/>
        <end position="33"/>
    </location>
</feature>
<evidence type="ECO:0000256" key="2">
    <source>
        <dbReference type="ARBA" id="ARBA00022475"/>
    </source>
</evidence>
<evidence type="ECO:0000256" key="7">
    <source>
        <dbReference type="SAM" id="Phobius"/>
    </source>
</evidence>
<dbReference type="PANTHER" id="PTHR33362:SF4">
    <property type="entry name" value="2,3-DIKETO-L-GULONATE TRAP TRANSPORTER LARGE PERMEASE PROTEIN YIAN"/>
    <property type="match status" value="1"/>
</dbReference>
<keyword evidence="3" id="KW-0997">Cell inner membrane</keyword>
<evidence type="ECO:0000313" key="9">
    <source>
        <dbReference type="EMBL" id="SEN76628.1"/>
    </source>
</evidence>
<dbReference type="PANTHER" id="PTHR33362">
    <property type="entry name" value="SIALIC ACID TRAP TRANSPORTER PERMEASE PROTEIN SIAT-RELATED"/>
    <property type="match status" value="1"/>
</dbReference>
<accession>A0A1H8J948</accession>
<reference evidence="9 10" key="1">
    <citation type="submission" date="2016-10" db="EMBL/GenBank/DDBJ databases">
        <authorList>
            <person name="de Groot N.N."/>
        </authorList>
    </citation>
    <scope>NUCLEOTIDE SEQUENCE [LARGE SCALE GENOMIC DNA]</scope>
    <source>
        <strain evidence="9 10">DSM 46701</strain>
    </source>
</reference>
<sequence length="427" mass="45341">MTLTVFIVTLLVAMALGIPIAYALLISGVALMFSMDNFDSQIVAQNLINGADNFPLMAIPFFILAGELMNAGGISKRIVAFAMSLVGHIRGGLGYVAIIGSVLFAGLSGSAVADTAALGAILIPMMVKAGYDRNRSTGLIAGSGIIAPVIPPSIPMIIFGVTANVSITKLFLGGIVPGILMAIGLAIVWWWLVRNEKLEVYERKSLKEIAKTTVQAIWALLLPVLIVVGMRGGVFTPTEAAVVAVFYALIVGLVIYRELKISQLYEILVSAAKTTSVVMFLAAAAMVSAWLITVANIPAEITSLLGPVMDNPFLLLVMINLLVLLVGTAVDLTPTILILTPVLMPIIQQAGIDPVYFGILFIINNCIGLLTPPVGTVLNTACGVGKTDMEGVMKGVWPFLLIHCVILFLLILFPEIVTVPIEFLDKK</sequence>